<feature type="region of interest" description="Disordered" evidence="1">
    <location>
        <begin position="73"/>
        <end position="103"/>
    </location>
</feature>
<feature type="region of interest" description="Disordered" evidence="1">
    <location>
        <begin position="1"/>
        <end position="46"/>
    </location>
</feature>
<feature type="compositionally biased region" description="Polar residues" evidence="1">
    <location>
        <begin position="17"/>
        <end position="27"/>
    </location>
</feature>
<comment type="caution">
    <text evidence="2">The sequence shown here is derived from an EMBL/GenBank/DDBJ whole genome shotgun (WGS) entry which is preliminary data.</text>
</comment>
<protein>
    <submittedName>
        <fullName evidence="2">Uncharacterized protein</fullName>
    </submittedName>
</protein>
<evidence type="ECO:0000313" key="2">
    <source>
        <dbReference type="EMBL" id="PHH77161.1"/>
    </source>
</evidence>
<organism evidence="2 3">
    <name type="scientific">Ophiocordyceps camponoti-rufipedis</name>
    <dbReference type="NCBI Taxonomy" id="2004952"/>
    <lineage>
        <taxon>Eukaryota</taxon>
        <taxon>Fungi</taxon>
        <taxon>Dikarya</taxon>
        <taxon>Ascomycota</taxon>
        <taxon>Pezizomycotina</taxon>
        <taxon>Sordariomycetes</taxon>
        <taxon>Hypocreomycetidae</taxon>
        <taxon>Hypocreales</taxon>
        <taxon>Ophiocordycipitaceae</taxon>
        <taxon>Ophiocordyceps</taxon>
    </lineage>
</organism>
<keyword evidence="3" id="KW-1185">Reference proteome</keyword>
<evidence type="ECO:0000256" key="1">
    <source>
        <dbReference type="SAM" id="MobiDB-lite"/>
    </source>
</evidence>
<feature type="compositionally biased region" description="Polar residues" evidence="1">
    <location>
        <begin position="79"/>
        <end position="91"/>
    </location>
</feature>
<gene>
    <name evidence="2" type="ORF">CDD80_891</name>
</gene>
<dbReference type="AlphaFoldDB" id="A0A2C5ZD93"/>
<dbReference type="Proteomes" id="UP000226431">
    <property type="component" value="Unassembled WGS sequence"/>
</dbReference>
<name>A0A2C5ZD93_9HYPO</name>
<dbReference type="EMBL" id="NJES01000131">
    <property type="protein sequence ID" value="PHH77161.1"/>
    <property type="molecule type" value="Genomic_DNA"/>
</dbReference>
<sequence length="118" mass="12157">MTAPPGPLTLSADDSSHQQAGNSTPASPTRALHPPSPGLPIARSNNGIIHPTPALLHATSPSRSLQGTVLVHPSHIHGPSTSSIHELQDSCTTNPSPPLLLSSSTPPTLFLLLLLLLP</sequence>
<evidence type="ECO:0000313" key="3">
    <source>
        <dbReference type="Proteomes" id="UP000226431"/>
    </source>
</evidence>
<proteinExistence type="predicted"/>
<reference evidence="2 3" key="1">
    <citation type="submission" date="2017-06" db="EMBL/GenBank/DDBJ databases">
        <title>Ant-infecting Ophiocordyceps genomes reveal a high diversity of potential behavioral manipulation genes and a possible major role for enterotoxins.</title>
        <authorList>
            <person name="De Bekker C."/>
            <person name="Evans H.C."/>
            <person name="Brachmann A."/>
            <person name="Hughes D.P."/>
        </authorList>
    </citation>
    <scope>NUCLEOTIDE SEQUENCE [LARGE SCALE GENOMIC DNA]</scope>
    <source>
        <strain evidence="2 3">Map16</strain>
    </source>
</reference>
<accession>A0A2C5ZD93</accession>